<accession>A0A5N6MMT0</accession>
<dbReference type="OrthoDB" id="1809363at2759"/>
<dbReference type="AlphaFoldDB" id="A0A5N6MMT0"/>
<organism evidence="1 2">
    <name type="scientific">Mikania micrantha</name>
    <name type="common">bitter vine</name>
    <dbReference type="NCBI Taxonomy" id="192012"/>
    <lineage>
        <taxon>Eukaryota</taxon>
        <taxon>Viridiplantae</taxon>
        <taxon>Streptophyta</taxon>
        <taxon>Embryophyta</taxon>
        <taxon>Tracheophyta</taxon>
        <taxon>Spermatophyta</taxon>
        <taxon>Magnoliopsida</taxon>
        <taxon>eudicotyledons</taxon>
        <taxon>Gunneridae</taxon>
        <taxon>Pentapetalae</taxon>
        <taxon>asterids</taxon>
        <taxon>campanulids</taxon>
        <taxon>Asterales</taxon>
        <taxon>Asteraceae</taxon>
        <taxon>Asteroideae</taxon>
        <taxon>Heliantheae alliance</taxon>
        <taxon>Eupatorieae</taxon>
        <taxon>Mikania</taxon>
    </lineage>
</organism>
<dbReference type="Proteomes" id="UP000326396">
    <property type="component" value="Linkage Group LG5"/>
</dbReference>
<keyword evidence="2" id="KW-1185">Reference proteome</keyword>
<sequence>MNSEGIENIMNEFIYEKGSALFQCWQYNLDQGNPSLTVEGQPFRFYKKCKGLERYRTNCLTNDESQQYLLDGLPAEERIAYQRTSSDPNQAMGLLVVPVYKGTRLVGFIELTTHKPKKDYDDEFLRLSSLLKREGFATKGLTV</sequence>
<gene>
    <name evidence="1" type="ORF">E3N88_30865</name>
</gene>
<reference evidence="1 2" key="1">
    <citation type="submission" date="2019-05" db="EMBL/GenBank/DDBJ databases">
        <title>Mikania micrantha, genome provides insights into the molecular mechanism of rapid growth.</title>
        <authorList>
            <person name="Liu B."/>
        </authorList>
    </citation>
    <scope>NUCLEOTIDE SEQUENCE [LARGE SCALE GENOMIC DNA]</scope>
    <source>
        <strain evidence="1">NLD-2019</strain>
        <tissue evidence="1">Leaf</tissue>
    </source>
</reference>
<evidence type="ECO:0000313" key="1">
    <source>
        <dbReference type="EMBL" id="KAD3641641.1"/>
    </source>
</evidence>
<dbReference type="EMBL" id="SZYD01000015">
    <property type="protein sequence ID" value="KAD3641641.1"/>
    <property type="molecule type" value="Genomic_DNA"/>
</dbReference>
<name>A0A5N6MMT0_9ASTR</name>
<evidence type="ECO:0000313" key="2">
    <source>
        <dbReference type="Proteomes" id="UP000326396"/>
    </source>
</evidence>
<comment type="caution">
    <text evidence="1">The sequence shown here is derived from an EMBL/GenBank/DDBJ whole genome shotgun (WGS) entry which is preliminary data.</text>
</comment>
<protein>
    <recommendedName>
        <fullName evidence="3">GAF domain-containing protein</fullName>
    </recommendedName>
</protein>
<evidence type="ECO:0008006" key="3">
    <source>
        <dbReference type="Google" id="ProtNLM"/>
    </source>
</evidence>
<proteinExistence type="predicted"/>